<organism evidence="4 5">
    <name type="scientific">Striga asiatica</name>
    <name type="common">Asiatic witchweed</name>
    <name type="synonym">Buchnera asiatica</name>
    <dbReference type="NCBI Taxonomy" id="4170"/>
    <lineage>
        <taxon>Eukaryota</taxon>
        <taxon>Viridiplantae</taxon>
        <taxon>Streptophyta</taxon>
        <taxon>Embryophyta</taxon>
        <taxon>Tracheophyta</taxon>
        <taxon>Spermatophyta</taxon>
        <taxon>Magnoliopsida</taxon>
        <taxon>eudicotyledons</taxon>
        <taxon>Gunneridae</taxon>
        <taxon>Pentapetalae</taxon>
        <taxon>asterids</taxon>
        <taxon>lamiids</taxon>
        <taxon>Lamiales</taxon>
        <taxon>Orobanchaceae</taxon>
        <taxon>Buchnereae</taxon>
        <taxon>Striga</taxon>
    </lineage>
</organism>
<dbReference type="Gene3D" id="4.10.60.10">
    <property type="entry name" value="Zinc finger, CCHC-type"/>
    <property type="match status" value="1"/>
</dbReference>
<dbReference type="SUPFAM" id="SSF57756">
    <property type="entry name" value="Retrovirus zinc finger-like domains"/>
    <property type="match status" value="1"/>
</dbReference>
<comment type="caution">
    <text evidence="4">The sequence shown here is derived from an EMBL/GenBank/DDBJ whole genome shotgun (WGS) entry which is preliminary data.</text>
</comment>
<dbReference type="SMART" id="SM00343">
    <property type="entry name" value="ZnF_C2HC"/>
    <property type="match status" value="1"/>
</dbReference>
<evidence type="ECO:0000256" key="1">
    <source>
        <dbReference type="PROSITE-ProRule" id="PRU00047"/>
    </source>
</evidence>
<reference evidence="5" key="1">
    <citation type="journal article" date="2019" name="Curr. Biol.">
        <title>Genome Sequence of Striga asiatica Provides Insight into the Evolution of Plant Parasitism.</title>
        <authorList>
            <person name="Yoshida S."/>
            <person name="Kim S."/>
            <person name="Wafula E.K."/>
            <person name="Tanskanen J."/>
            <person name="Kim Y.M."/>
            <person name="Honaas L."/>
            <person name="Yang Z."/>
            <person name="Spallek T."/>
            <person name="Conn C.E."/>
            <person name="Ichihashi Y."/>
            <person name="Cheong K."/>
            <person name="Cui S."/>
            <person name="Der J.P."/>
            <person name="Gundlach H."/>
            <person name="Jiao Y."/>
            <person name="Hori C."/>
            <person name="Ishida J.K."/>
            <person name="Kasahara H."/>
            <person name="Kiba T."/>
            <person name="Kim M.S."/>
            <person name="Koo N."/>
            <person name="Laohavisit A."/>
            <person name="Lee Y.H."/>
            <person name="Lumba S."/>
            <person name="McCourt P."/>
            <person name="Mortimer J.C."/>
            <person name="Mutuku J.M."/>
            <person name="Nomura T."/>
            <person name="Sasaki-Sekimoto Y."/>
            <person name="Seto Y."/>
            <person name="Wang Y."/>
            <person name="Wakatake T."/>
            <person name="Sakakibara H."/>
            <person name="Demura T."/>
            <person name="Yamaguchi S."/>
            <person name="Yoneyama K."/>
            <person name="Manabe R.I."/>
            <person name="Nelson D.C."/>
            <person name="Schulman A.H."/>
            <person name="Timko M.P."/>
            <person name="dePamphilis C.W."/>
            <person name="Choi D."/>
            <person name="Shirasu K."/>
        </authorList>
    </citation>
    <scope>NUCLEOTIDE SEQUENCE [LARGE SCALE GENOMIC DNA]</scope>
    <source>
        <strain evidence="5">cv. UVA1</strain>
    </source>
</reference>
<dbReference type="GO" id="GO:0003676">
    <property type="term" value="F:nucleic acid binding"/>
    <property type="evidence" value="ECO:0007669"/>
    <property type="project" value="InterPro"/>
</dbReference>
<dbReference type="InterPro" id="IPR001878">
    <property type="entry name" value="Znf_CCHC"/>
</dbReference>
<dbReference type="EMBL" id="BKCP01000001">
    <property type="protein sequence ID" value="GER24720.1"/>
    <property type="molecule type" value="Genomic_DNA"/>
</dbReference>
<feature type="region of interest" description="Disordered" evidence="2">
    <location>
        <begin position="1"/>
        <end position="43"/>
    </location>
</feature>
<keyword evidence="1" id="KW-0479">Metal-binding</keyword>
<dbReference type="AlphaFoldDB" id="A0A5A7NW48"/>
<accession>A0A5A7NW48</accession>
<gene>
    <name evidence="4" type="ORF">STAS_00261</name>
</gene>
<protein>
    <submittedName>
        <fullName evidence="4">Zinc knuckle (CCHC-type) family protein</fullName>
    </submittedName>
</protein>
<feature type="domain" description="CCHC-type" evidence="3">
    <location>
        <begin position="51"/>
        <end position="64"/>
    </location>
</feature>
<name>A0A5A7NW48_STRAF</name>
<keyword evidence="5" id="KW-1185">Reference proteome</keyword>
<keyword evidence="1" id="KW-0862">Zinc</keyword>
<proteinExistence type="predicted"/>
<dbReference type="InterPro" id="IPR036875">
    <property type="entry name" value="Znf_CCHC_sf"/>
</dbReference>
<dbReference type="PROSITE" id="PS50158">
    <property type="entry name" value="ZF_CCHC"/>
    <property type="match status" value="1"/>
</dbReference>
<evidence type="ECO:0000313" key="5">
    <source>
        <dbReference type="Proteomes" id="UP000325081"/>
    </source>
</evidence>
<sequence length="199" mass="20640">MRIGDGHTGGGRDSHVSSHVAGFSPQMSGSKPDHPGSGGVPNSGGGRQRVCYNCGKSGHLAASCFEVLGYPDWYPRGGAGRRGGRRGRGGRGGGATLLCLGDRGSSAFGNTRACGAGLLVVRGKARACSIARWERGRSDLGTTISTGWKGWRVVVTGHRCWELVPALSGTRLGTGLRDCVRWALVTSGGGNFRRLFGGN</sequence>
<evidence type="ECO:0000259" key="3">
    <source>
        <dbReference type="PROSITE" id="PS50158"/>
    </source>
</evidence>
<keyword evidence="1" id="KW-0863">Zinc-finger</keyword>
<evidence type="ECO:0000256" key="2">
    <source>
        <dbReference type="SAM" id="MobiDB-lite"/>
    </source>
</evidence>
<dbReference type="Proteomes" id="UP000325081">
    <property type="component" value="Unassembled WGS sequence"/>
</dbReference>
<evidence type="ECO:0000313" key="4">
    <source>
        <dbReference type="EMBL" id="GER24720.1"/>
    </source>
</evidence>
<dbReference type="Pfam" id="PF00098">
    <property type="entry name" value="zf-CCHC"/>
    <property type="match status" value="1"/>
</dbReference>
<dbReference type="GO" id="GO:0008270">
    <property type="term" value="F:zinc ion binding"/>
    <property type="evidence" value="ECO:0007669"/>
    <property type="project" value="UniProtKB-KW"/>
</dbReference>